<protein>
    <recommendedName>
        <fullName evidence="2">Ig-like domain-containing protein</fullName>
    </recommendedName>
</protein>
<sequence>MNKNFYQVVIFSVVLFCVSFSVVGLPIKGVSAKSIGNTVKESVDDLLPPLAPVANTPVYYCQNATAVALTATPDTGNTLIWYGTSATGGTPSATAPTPSTTTVGSFFYYVSQTDGATESPRTQITVNVVADNGAIILGLTCDASQIAAADKASSVFFDWENNSLISNTYNYTYSIQGGSPVSGSIIVSHLQVFGMLPGQSATMTLTSATHPCVPAQTLTCSVPCGAILIAPDFASIAALCSGDVAPALGTTSPNGIVGTWSPAVVSNTQSGTYVFTPNANQCASSQSLNVAVNPASPGFSSFAICQGDVAPTLATTSPNGVIGSWLPMTVDNQNTADYTFTPDAGQCASPETITVTVKSAGSLIDFDWAVTEAFSDNQVITVTPLTVATTRYLYQLDFGPFQDSPVFEEVSYGLHSITVKDEDGCSAPVRRTGLLVVNYPRVFTPNGDGFYDTWNVSTLRTDLTSTIKIFDRYGKFLIEIAPKGNGWDGNYNGRLMPSTDYWFVINYEENGVQKIYRSHFALKR</sequence>
<dbReference type="InterPro" id="IPR014755">
    <property type="entry name" value="Cu-Rt/internalin_Ig-like"/>
</dbReference>
<name>A0A2S1LEH2_9FLAO</name>
<dbReference type="InterPro" id="IPR026341">
    <property type="entry name" value="T9SS_type_B"/>
</dbReference>
<dbReference type="OrthoDB" id="9765926at2"/>
<dbReference type="InterPro" id="IPR044023">
    <property type="entry name" value="Ig_7"/>
</dbReference>
<dbReference type="EMBL" id="CP020918">
    <property type="protein sequence ID" value="AWG22108.1"/>
    <property type="molecule type" value="Genomic_DNA"/>
</dbReference>
<dbReference type="KEGG" id="ffa:FFWV33_11595"/>
<dbReference type="Pfam" id="PF13585">
    <property type="entry name" value="CHU_C"/>
    <property type="match status" value="1"/>
</dbReference>
<proteinExistence type="predicted"/>
<dbReference type="NCBIfam" id="TIGR04131">
    <property type="entry name" value="Bac_Flav_CTERM"/>
    <property type="match status" value="1"/>
</dbReference>
<evidence type="ECO:0000313" key="4">
    <source>
        <dbReference type="Proteomes" id="UP000244527"/>
    </source>
</evidence>
<dbReference type="Proteomes" id="UP000244527">
    <property type="component" value="Chromosome"/>
</dbReference>
<gene>
    <name evidence="3" type="ORF">FFWV33_11595</name>
</gene>
<organism evidence="3 4">
    <name type="scientific">Flavobacterium faecale</name>
    <dbReference type="NCBI Taxonomy" id="1355330"/>
    <lineage>
        <taxon>Bacteria</taxon>
        <taxon>Pseudomonadati</taxon>
        <taxon>Bacteroidota</taxon>
        <taxon>Flavobacteriia</taxon>
        <taxon>Flavobacteriales</taxon>
        <taxon>Flavobacteriaceae</taxon>
        <taxon>Flavobacterium</taxon>
    </lineage>
</organism>
<dbReference type="AlphaFoldDB" id="A0A2S1LEH2"/>
<keyword evidence="4" id="KW-1185">Reference proteome</keyword>
<evidence type="ECO:0000259" key="2">
    <source>
        <dbReference type="Pfam" id="PF19081"/>
    </source>
</evidence>
<dbReference type="Pfam" id="PF19081">
    <property type="entry name" value="Ig_7"/>
    <property type="match status" value="1"/>
</dbReference>
<keyword evidence="1" id="KW-0732">Signal</keyword>
<dbReference type="Gene3D" id="2.60.40.1220">
    <property type="match status" value="1"/>
</dbReference>
<evidence type="ECO:0000313" key="3">
    <source>
        <dbReference type="EMBL" id="AWG22108.1"/>
    </source>
</evidence>
<evidence type="ECO:0000256" key="1">
    <source>
        <dbReference type="ARBA" id="ARBA00022729"/>
    </source>
</evidence>
<feature type="domain" description="Ig-like" evidence="2">
    <location>
        <begin position="49"/>
        <end position="128"/>
    </location>
</feature>
<accession>A0A2S1LEH2</accession>
<reference evidence="3 4" key="1">
    <citation type="submission" date="2017-04" db="EMBL/GenBank/DDBJ databases">
        <title>Compelte genome sequence of WV33.</title>
        <authorList>
            <person name="Lee P.C."/>
        </authorList>
    </citation>
    <scope>NUCLEOTIDE SEQUENCE [LARGE SCALE GENOMIC DNA]</scope>
    <source>
        <strain evidence="3 4">WV33</strain>
    </source>
</reference>
<dbReference type="RefSeq" id="WP_108741040.1">
    <property type="nucleotide sequence ID" value="NZ_CP020918.1"/>
</dbReference>